<evidence type="ECO:0000313" key="3">
    <source>
        <dbReference type="Proteomes" id="UP000824134"/>
    </source>
</evidence>
<feature type="domain" description="N-acetylmuramoyl-L-alanine amidase" evidence="1">
    <location>
        <begin position="47"/>
        <end position="173"/>
    </location>
</feature>
<comment type="caution">
    <text evidence="2">The sequence shown here is derived from an EMBL/GenBank/DDBJ whole genome shotgun (WGS) entry which is preliminary data.</text>
</comment>
<sequence>MPMLTNLADVLRAYTAPDGSKLTVVETAGWKTRGYAGQGLAAAVGHMWHHTATAESAFAYADCPTLNLLINGRSDLPGPLCNIAFGRSGTVYVVAAGVANHAGPGSAGGAYANVGNFYFVGNEMESSGVRNDWTPAQVRVMPYVAAALERGYGGRDFMQLGHKEYSSMGKIDPAFIDMDAMRQAVNNILYNAGAASVAGATTERSWLDMVSKEEYEEVVMNALRKVLNEPIKREGGEPGHTSIIAETAWKTYRDNRIERKVDTLLGRVYHLWADWRMGVLGRVHDGTLGALVRKAGYKVDEAKRAEEFKAAEKNGWM</sequence>
<dbReference type="GO" id="GO:0009253">
    <property type="term" value="P:peptidoglycan catabolic process"/>
    <property type="evidence" value="ECO:0007669"/>
    <property type="project" value="InterPro"/>
</dbReference>
<dbReference type="SUPFAM" id="SSF55846">
    <property type="entry name" value="N-acetylmuramoyl-L-alanine amidase-like"/>
    <property type="match status" value="1"/>
</dbReference>
<reference evidence="2" key="2">
    <citation type="submission" date="2021-04" db="EMBL/GenBank/DDBJ databases">
        <authorList>
            <person name="Gilroy R."/>
        </authorList>
    </citation>
    <scope>NUCLEOTIDE SEQUENCE</scope>
    <source>
        <strain evidence="2">ChiHjej12B11-9195</strain>
    </source>
</reference>
<dbReference type="Proteomes" id="UP000824134">
    <property type="component" value="Unassembled WGS sequence"/>
</dbReference>
<organism evidence="2 3">
    <name type="scientific">Candidatus Rothia avicola</name>
    <dbReference type="NCBI Taxonomy" id="2840478"/>
    <lineage>
        <taxon>Bacteria</taxon>
        <taxon>Bacillati</taxon>
        <taxon>Actinomycetota</taxon>
        <taxon>Actinomycetes</taxon>
        <taxon>Micrococcales</taxon>
        <taxon>Micrococcaceae</taxon>
        <taxon>Rothia</taxon>
    </lineage>
</organism>
<proteinExistence type="predicted"/>
<accession>A0A9D1ZTD9</accession>
<dbReference type="Gene3D" id="3.40.80.10">
    <property type="entry name" value="Peptidoglycan recognition protein-like"/>
    <property type="match status" value="1"/>
</dbReference>
<dbReference type="EMBL" id="DXCN01000055">
    <property type="protein sequence ID" value="HIY95464.1"/>
    <property type="molecule type" value="Genomic_DNA"/>
</dbReference>
<reference evidence="2" key="1">
    <citation type="journal article" date="2021" name="PeerJ">
        <title>Extensive microbial diversity within the chicken gut microbiome revealed by metagenomics and culture.</title>
        <authorList>
            <person name="Gilroy R."/>
            <person name="Ravi A."/>
            <person name="Getino M."/>
            <person name="Pursley I."/>
            <person name="Horton D.L."/>
            <person name="Alikhan N.F."/>
            <person name="Baker D."/>
            <person name="Gharbi K."/>
            <person name="Hall N."/>
            <person name="Watson M."/>
            <person name="Adriaenssens E.M."/>
            <person name="Foster-Nyarko E."/>
            <person name="Jarju S."/>
            <person name="Secka A."/>
            <person name="Antonio M."/>
            <person name="Oren A."/>
            <person name="Chaudhuri R.R."/>
            <person name="La Ragione R."/>
            <person name="Hildebrand F."/>
            <person name="Pallen M.J."/>
        </authorList>
    </citation>
    <scope>NUCLEOTIDE SEQUENCE</scope>
    <source>
        <strain evidence="2">ChiHjej12B11-9195</strain>
    </source>
</reference>
<dbReference type="AlphaFoldDB" id="A0A9D1ZTD9"/>
<evidence type="ECO:0000313" key="2">
    <source>
        <dbReference type="EMBL" id="HIY95464.1"/>
    </source>
</evidence>
<protein>
    <submittedName>
        <fullName evidence="2">N-acetylmuramoyl-L-alanine amidase</fullName>
    </submittedName>
</protein>
<dbReference type="Pfam" id="PF01510">
    <property type="entry name" value="Amidase_2"/>
    <property type="match status" value="1"/>
</dbReference>
<evidence type="ECO:0000259" key="1">
    <source>
        <dbReference type="Pfam" id="PF01510"/>
    </source>
</evidence>
<name>A0A9D1ZTD9_9MICC</name>
<dbReference type="InterPro" id="IPR002502">
    <property type="entry name" value="Amidase_domain"/>
</dbReference>
<dbReference type="InterPro" id="IPR036505">
    <property type="entry name" value="Amidase/PGRP_sf"/>
</dbReference>
<dbReference type="GO" id="GO:0008745">
    <property type="term" value="F:N-acetylmuramoyl-L-alanine amidase activity"/>
    <property type="evidence" value="ECO:0007669"/>
    <property type="project" value="InterPro"/>
</dbReference>
<gene>
    <name evidence="2" type="ORF">H9821_07370</name>
</gene>